<dbReference type="InterPro" id="IPR013445">
    <property type="entry name" value="CDP_4_6_deHydtase"/>
</dbReference>
<proteinExistence type="predicted"/>
<dbReference type="CDD" id="cd05252">
    <property type="entry name" value="CDP_GD_SDR_e"/>
    <property type="match status" value="1"/>
</dbReference>
<dbReference type="EMBL" id="CP002117">
    <property type="protein sequence ID" value="ADN36129.1"/>
    <property type="molecule type" value="Genomic_DNA"/>
</dbReference>
<dbReference type="Gene3D" id="3.90.25.10">
    <property type="entry name" value="UDP-galactose 4-epimerase, domain 1"/>
    <property type="match status" value="1"/>
</dbReference>
<dbReference type="OrthoDB" id="4907at2157"/>
<dbReference type="GeneID" id="9743838"/>
<keyword evidence="3" id="KW-1185">Reference proteome</keyword>
<reference evidence="2 3" key="1">
    <citation type="journal article" date="2010" name="Stand. Genomic Sci.">
        <title>Complete genome sequence of Methanoplanus petrolearius type strain (SEBR 4847).</title>
        <authorList>
            <person name="Brambilla E."/>
            <person name="Djao O.D."/>
            <person name="Daligault H."/>
            <person name="Lapidus A."/>
            <person name="Lucas S."/>
            <person name="Hammon N."/>
            <person name="Nolan M."/>
            <person name="Tice H."/>
            <person name="Cheng J.F."/>
            <person name="Han C."/>
            <person name="Tapia R."/>
            <person name="Goodwin L."/>
            <person name="Pitluck S."/>
            <person name="Liolios K."/>
            <person name="Ivanova N."/>
            <person name="Mavromatis K."/>
            <person name="Mikhailova N."/>
            <person name="Pati A."/>
            <person name="Chen A."/>
            <person name="Palaniappan K."/>
            <person name="Land M."/>
            <person name="Hauser L."/>
            <person name="Chang Y.J."/>
            <person name="Jeffries C.D."/>
            <person name="Rohde M."/>
            <person name="Spring S."/>
            <person name="Sikorski J."/>
            <person name="Goker M."/>
            <person name="Woyke T."/>
            <person name="Bristow J."/>
            <person name="Eisen J.A."/>
            <person name="Markowitz V."/>
            <person name="Hugenholtz P."/>
            <person name="Kyrpides N.C."/>
            <person name="Klenk H.P."/>
        </authorList>
    </citation>
    <scope>NUCLEOTIDE SEQUENCE [LARGE SCALE GENOMIC DNA]</scope>
    <source>
        <strain evidence="3">DSM 11571 / OCM 486 / SEBR 4847</strain>
    </source>
</reference>
<dbReference type="Proteomes" id="UP000006565">
    <property type="component" value="Chromosome"/>
</dbReference>
<protein>
    <submittedName>
        <fullName evidence="2">CDP-glucose 4,6-dehydratase</fullName>
        <ecNumber evidence="2">4.2.1.45</ecNumber>
    </submittedName>
</protein>
<keyword evidence="2" id="KW-0456">Lyase</keyword>
<dbReference type="Gene3D" id="3.40.50.720">
    <property type="entry name" value="NAD(P)-binding Rossmann-like Domain"/>
    <property type="match status" value="1"/>
</dbReference>
<dbReference type="EC" id="4.2.1.45" evidence="2"/>
<evidence type="ECO:0000259" key="1">
    <source>
        <dbReference type="Pfam" id="PF16363"/>
    </source>
</evidence>
<dbReference type="InterPro" id="IPR016040">
    <property type="entry name" value="NAD(P)-bd_dom"/>
</dbReference>
<dbReference type="SUPFAM" id="SSF51735">
    <property type="entry name" value="NAD(P)-binding Rossmann-fold domains"/>
    <property type="match status" value="1"/>
</dbReference>
<name>E1REV8_METP4</name>
<organism evidence="2 3">
    <name type="scientific">Methanolacinia petrolearia (strain DSM 11571 / OCM 486 / SEBR 4847)</name>
    <name type="common">Methanoplanus petrolearius</name>
    <dbReference type="NCBI Taxonomy" id="679926"/>
    <lineage>
        <taxon>Archaea</taxon>
        <taxon>Methanobacteriati</taxon>
        <taxon>Methanobacteriota</taxon>
        <taxon>Stenosarchaea group</taxon>
        <taxon>Methanomicrobia</taxon>
        <taxon>Methanomicrobiales</taxon>
        <taxon>Methanomicrobiaceae</taxon>
        <taxon>Methanolacinia</taxon>
    </lineage>
</organism>
<dbReference type="RefSeq" id="WP_013329306.1">
    <property type="nucleotide sequence ID" value="NC_014507.1"/>
</dbReference>
<accession>E1REV8</accession>
<dbReference type="STRING" id="679926.Mpet_1369"/>
<dbReference type="PANTHER" id="PTHR43000">
    <property type="entry name" value="DTDP-D-GLUCOSE 4,6-DEHYDRATASE-RELATED"/>
    <property type="match status" value="1"/>
</dbReference>
<feature type="domain" description="NAD(P)-binding" evidence="1">
    <location>
        <begin position="13"/>
        <end position="331"/>
    </location>
</feature>
<dbReference type="AlphaFoldDB" id="E1REV8"/>
<dbReference type="InterPro" id="IPR036291">
    <property type="entry name" value="NAD(P)-bd_dom_sf"/>
</dbReference>
<sequence length="361" mass="39993">MSSLSVFAGKKVFVTGHTGFKGSWLSIWLSKLEAEVYGYSLPPPTSPNNYSESGVAGLLEGETIGDIRNADILEESIRSADPDVIFHLAAQPIVRYSYDNPAETFEANVMGSVYLLDAVRKIGRPVSVIMVTSDKCYENTGQIWGYRENDMMGGHDPYSASKGAAEIAISSYRRSFFAPSELDRHGIGIASVRAGNVIGGGDWAEDRIIPDAVRALKEGKPLQLRNPGAVRPWQHVLESLSGYLTLAGKMMATNDPSLCSAWNFGPYTHDACTVAELVEKFYSGWGEGSVIDSGAYDGKQEARFLKLSIEKAIYQLRWHPGWSLDDAIRKTAYWYRNYKPLDHENNLNLCHEDIDSFMKNL</sequence>
<dbReference type="NCBIfam" id="TIGR02622">
    <property type="entry name" value="CDP_4_6_dhtase"/>
    <property type="match status" value="1"/>
</dbReference>
<dbReference type="eggNOG" id="arCOG01374">
    <property type="taxonomic scope" value="Archaea"/>
</dbReference>
<evidence type="ECO:0000313" key="2">
    <source>
        <dbReference type="EMBL" id="ADN36129.1"/>
    </source>
</evidence>
<dbReference type="GO" id="GO:0047733">
    <property type="term" value="F:CDP-glucose 4,6-dehydratase activity"/>
    <property type="evidence" value="ECO:0007669"/>
    <property type="project" value="UniProtKB-EC"/>
</dbReference>
<evidence type="ECO:0000313" key="3">
    <source>
        <dbReference type="Proteomes" id="UP000006565"/>
    </source>
</evidence>
<dbReference type="Pfam" id="PF16363">
    <property type="entry name" value="GDP_Man_Dehyd"/>
    <property type="match status" value="1"/>
</dbReference>
<dbReference type="KEGG" id="mpi:Mpet_1369"/>
<dbReference type="HOGENOM" id="CLU_007383_1_7_2"/>
<gene>
    <name evidence="2" type="ordered locus">Mpet_1369</name>
</gene>